<reference evidence="1 2" key="1">
    <citation type="submission" date="2018-08" db="EMBL/GenBank/DDBJ databases">
        <title>Genome and evolution of the arbuscular mycorrhizal fungus Diversispora epigaea (formerly Glomus versiforme) and its bacterial endosymbionts.</title>
        <authorList>
            <person name="Sun X."/>
            <person name="Fei Z."/>
            <person name="Harrison M."/>
        </authorList>
    </citation>
    <scope>NUCLEOTIDE SEQUENCE [LARGE SCALE GENOMIC DNA]</scope>
    <source>
        <strain evidence="1 2">IT104</strain>
    </source>
</reference>
<protein>
    <submittedName>
        <fullName evidence="1">Uncharacterized protein</fullName>
    </submittedName>
</protein>
<name>A0A397J8P6_9GLOM</name>
<dbReference type="OrthoDB" id="2307202at2759"/>
<proteinExistence type="predicted"/>
<dbReference type="AlphaFoldDB" id="A0A397J8P6"/>
<comment type="caution">
    <text evidence="1">The sequence shown here is derived from an EMBL/GenBank/DDBJ whole genome shotgun (WGS) entry which is preliminary data.</text>
</comment>
<gene>
    <name evidence="1" type="ORF">Glove_87g54</name>
</gene>
<dbReference type="Proteomes" id="UP000266861">
    <property type="component" value="Unassembled WGS sequence"/>
</dbReference>
<evidence type="ECO:0000313" key="2">
    <source>
        <dbReference type="Proteomes" id="UP000266861"/>
    </source>
</evidence>
<accession>A0A397J8P6</accession>
<sequence length="69" mass="7886">MDIVIVKVAGTEEIVGTDMKTNDSSIFSLKNGNIQNPIPNRVRNKNRALYYPNDQNIYGPFFLMILNLR</sequence>
<dbReference type="EMBL" id="PQFF01000083">
    <property type="protein sequence ID" value="RHZ83877.1"/>
    <property type="molecule type" value="Genomic_DNA"/>
</dbReference>
<organism evidence="1 2">
    <name type="scientific">Diversispora epigaea</name>
    <dbReference type="NCBI Taxonomy" id="1348612"/>
    <lineage>
        <taxon>Eukaryota</taxon>
        <taxon>Fungi</taxon>
        <taxon>Fungi incertae sedis</taxon>
        <taxon>Mucoromycota</taxon>
        <taxon>Glomeromycotina</taxon>
        <taxon>Glomeromycetes</taxon>
        <taxon>Diversisporales</taxon>
        <taxon>Diversisporaceae</taxon>
        <taxon>Diversispora</taxon>
    </lineage>
</organism>
<keyword evidence="2" id="KW-1185">Reference proteome</keyword>
<evidence type="ECO:0000313" key="1">
    <source>
        <dbReference type="EMBL" id="RHZ83877.1"/>
    </source>
</evidence>